<dbReference type="InterPro" id="IPR016039">
    <property type="entry name" value="Thiolase-like"/>
</dbReference>
<feature type="domain" description="Beta-ketoacyl-[acyl-carrier-protein] synthase III C-terminal" evidence="3">
    <location>
        <begin position="2"/>
        <end position="70"/>
    </location>
</feature>
<dbReference type="PANTHER" id="PTHR31561">
    <property type="entry name" value="3-KETOACYL-COA SYNTHASE"/>
    <property type="match status" value="1"/>
</dbReference>
<sequence length="103" mass="11627">MIREIGKGLGLEGSDLEPAFMTLHRFGNQSSSSLWYELSYMEAKQRIDKGDRVWMLGLGSGLKCTSLIFQCIRPIVREAQHGVWADCIDMYPVSRGDKRTSLS</sequence>
<accession>A0A2Z7BDC3</accession>
<dbReference type="EMBL" id="KV006942">
    <property type="protein sequence ID" value="KZV32085.1"/>
    <property type="molecule type" value="Genomic_DNA"/>
</dbReference>
<proteinExistence type="predicted"/>
<evidence type="ECO:0000313" key="5">
    <source>
        <dbReference type="Proteomes" id="UP000250235"/>
    </source>
</evidence>
<dbReference type="GO" id="GO:0016747">
    <property type="term" value="F:acyltransferase activity, transferring groups other than amino-acyl groups"/>
    <property type="evidence" value="ECO:0007669"/>
    <property type="project" value="InterPro"/>
</dbReference>
<keyword evidence="2" id="KW-0808">Transferase</keyword>
<name>A0A2Z7BDC3_9LAMI</name>
<protein>
    <recommendedName>
        <fullName evidence="3">Beta-ketoacyl-[acyl-carrier-protein] synthase III C-terminal domain-containing protein</fullName>
    </recommendedName>
</protein>
<dbReference type="UniPathway" id="UPA00094"/>
<gene>
    <name evidence="4" type="ORF">F511_31921</name>
</gene>
<evidence type="ECO:0000256" key="2">
    <source>
        <dbReference type="ARBA" id="ARBA00022679"/>
    </source>
</evidence>
<dbReference type="Pfam" id="PF08541">
    <property type="entry name" value="ACP_syn_III_C"/>
    <property type="match status" value="1"/>
</dbReference>
<dbReference type="InterPro" id="IPR013747">
    <property type="entry name" value="ACP_syn_III_C"/>
</dbReference>
<reference evidence="4 5" key="1">
    <citation type="journal article" date="2015" name="Proc. Natl. Acad. Sci. U.S.A.">
        <title>The resurrection genome of Boea hygrometrica: A blueprint for survival of dehydration.</title>
        <authorList>
            <person name="Xiao L."/>
            <person name="Yang G."/>
            <person name="Zhang L."/>
            <person name="Yang X."/>
            <person name="Zhao S."/>
            <person name="Ji Z."/>
            <person name="Zhou Q."/>
            <person name="Hu M."/>
            <person name="Wang Y."/>
            <person name="Chen M."/>
            <person name="Xu Y."/>
            <person name="Jin H."/>
            <person name="Xiao X."/>
            <person name="Hu G."/>
            <person name="Bao F."/>
            <person name="Hu Y."/>
            <person name="Wan P."/>
            <person name="Li L."/>
            <person name="Deng X."/>
            <person name="Kuang T."/>
            <person name="Xiang C."/>
            <person name="Zhu J.K."/>
            <person name="Oliver M.J."/>
            <person name="He Y."/>
        </authorList>
    </citation>
    <scope>NUCLEOTIDE SEQUENCE [LARGE SCALE GENOMIC DNA]</scope>
    <source>
        <strain evidence="5">cv. XS01</strain>
    </source>
</reference>
<dbReference type="SUPFAM" id="SSF53901">
    <property type="entry name" value="Thiolase-like"/>
    <property type="match status" value="1"/>
</dbReference>
<dbReference type="AlphaFoldDB" id="A0A2Z7BDC3"/>
<organism evidence="4 5">
    <name type="scientific">Dorcoceras hygrometricum</name>
    <dbReference type="NCBI Taxonomy" id="472368"/>
    <lineage>
        <taxon>Eukaryota</taxon>
        <taxon>Viridiplantae</taxon>
        <taxon>Streptophyta</taxon>
        <taxon>Embryophyta</taxon>
        <taxon>Tracheophyta</taxon>
        <taxon>Spermatophyta</taxon>
        <taxon>Magnoliopsida</taxon>
        <taxon>eudicotyledons</taxon>
        <taxon>Gunneridae</taxon>
        <taxon>Pentapetalae</taxon>
        <taxon>asterids</taxon>
        <taxon>lamiids</taxon>
        <taxon>Lamiales</taxon>
        <taxon>Gesneriaceae</taxon>
        <taxon>Didymocarpoideae</taxon>
        <taxon>Trichosporeae</taxon>
        <taxon>Loxocarpinae</taxon>
        <taxon>Dorcoceras</taxon>
    </lineage>
</organism>
<dbReference type="OrthoDB" id="909174at2759"/>
<evidence type="ECO:0000256" key="1">
    <source>
        <dbReference type="ARBA" id="ARBA00005194"/>
    </source>
</evidence>
<dbReference type="GO" id="GO:0006633">
    <property type="term" value="P:fatty acid biosynthetic process"/>
    <property type="evidence" value="ECO:0007669"/>
    <property type="project" value="UniProtKB-UniPathway"/>
</dbReference>
<dbReference type="InterPro" id="IPR012392">
    <property type="entry name" value="3-ktacl-CoA_syn"/>
</dbReference>
<comment type="pathway">
    <text evidence="1">Lipid metabolism; fatty acid biosynthesis.</text>
</comment>
<dbReference type="Gene3D" id="3.40.47.10">
    <property type="match status" value="1"/>
</dbReference>
<dbReference type="GO" id="GO:0016020">
    <property type="term" value="C:membrane"/>
    <property type="evidence" value="ECO:0007669"/>
    <property type="project" value="InterPro"/>
</dbReference>
<evidence type="ECO:0000259" key="3">
    <source>
        <dbReference type="Pfam" id="PF08541"/>
    </source>
</evidence>
<keyword evidence="5" id="KW-1185">Reference proteome</keyword>
<evidence type="ECO:0000313" key="4">
    <source>
        <dbReference type="EMBL" id="KZV32085.1"/>
    </source>
</evidence>
<dbReference type="Proteomes" id="UP000250235">
    <property type="component" value="Unassembled WGS sequence"/>
</dbReference>